<dbReference type="Pfam" id="PF00078">
    <property type="entry name" value="RVT_1"/>
    <property type="match status" value="1"/>
</dbReference>
<dbReference type="InterPro" id="IPR043502">
    <property type="entry name" value="DNA/RNA_pol_sf"/>
</dbReference>
<dbReference type="SUPFAM" id="SSF56672">
    <property type="entry name" value="DNA/RNA polymerases"/>
    <property type="match status" value="1"/>
</dbReference>
<dbReference type="PANTHER" id="PTHR46890">
    <property type="entry name" value="NON-LTR RETROLELEMENT REVERSE TRANSCRIPTASE-LIKE PROTEIN-RELATED"/>
    <property type="match status" value="1"/>
</dbReference>
<reference evidence="2 3" key="1">
    <citation type="journal article" date="2018" name="PLoS Genet.">
        <title>Population sequencing reveals clonal diversity and ancestral inbreeding in the grapevine cultivar Chardonnay.</title>
        <authorList>
            <person name="Roach M.J."/>
            <person name="Johnson D.L."/>
            <person name="Bohlmann J."/>
            <person name="van Vuuren H.J."/>
            <person name="Jones S.J."/>
            <person name="Pretorius I.S."/>
            <person name="Schmidt S.A."/>
            <person name="Borneman A.R."/>
        </authorList>
    </citation>
    <scope>NUCLEOTIDE SEQUENCE [LARGE SCALE GENOMIC DNA]</scope>
    <source>
        <strain evidence="3">cv. Chardonnay</strain>
        <tissue evidence="2">Leaf</tissue>
    </source>
</reference>
<comment type="caution">
    <text evidence="2">The sequence shown here is derived from an EMBL/GenBank/DDBJ whole genome shotgun (WGS) entry which is preliminary data.</text>
</comment>
<dbReference type="Proteomes" id="UP000288805">
    <property type="component" value="Unassembled WGS sequence"/>
</dbReference>
<sequence length="959" mass="108436">MKARAPAIPSSCEESRLIEAIVGAALWAEGGGKTGADEAYWRRYPGTLFPKTDVMAVRDLVALEGPYVMNEEGRADPLRIIEADGRERDISFDIEKNIKESKGGEMTVEVTGRVSEEDNRSALGSWMNGDFIKLCKCLVRGEGLIKIQNCEDGFCWLFSGVYGPSLMKEREDFWAELGAVRGLWSDPWCVAGDFNVVRFPVESSRGGRLSASMRRISEIMEDLELRDLPLQGGSFTWKGGLNNHPIQGLIDGGGVRSGPMPFRFENMWLKEEGFKEKMQGWDWNKLEFGKVEVNKALALSQVDFWDKMELSRTLSVQEGVVNEFKAMLSSARGWRPSIRGLSFERLEAVDAASLEEPFSEQEVMEALKEEVLGFFREFHNHGRFVKSLNATFIVLIPKKGGAEELRDFRPISLVGGLYKWLAKVLANRLKRVVGKVVSKAQNAFVQGRQILDAVLVANEVLDSVLKNKEEAVMCKLDIEKAYDHVEWSFLFSVMRKMGFGEKWIRWMKWCISTVSFSVLVNGSSSGFFQSSRGLRQGDPLSPYLFVLVMEAFSSLLRKAVAGALCLLVRQEVGVVRELMCHTFCLLMTLWFSVVLPSELIPVGCVNNVEELAAAIGCKVGSLPTSYLGLPLGAQYRSQAVWDGVEERMRKIWLDGRANTYPKETEVRADSEGVLMGGGAFERKIHLVKWELVCLEKDKGGLGVKSISILNKALLCKWSWRFAMEREAFWNKVIRGKYGEEQGGWSSKEARGETHGVGLWKTLRKEWEVVKSRLVFVDAWVKDVWRCNEGGGSWSPLFSRPFNDWELEEVCSFFVALNRKQIQQGVDDRVIWRETNCGKFSVKSLYKSLVSGHPISFPSSAIWKVTVQPRWVLLATVKETLLGWNGSFVGKKRKGVWKASHLCLFWTVWKTRNKVAFEEEELSIQRLKASFVYFLWSETKRSIKDGPSTLVDFVGWVASR</sequence>
<dbReference type="PANTHER" id="PTHR46890:SF50">
    <property type="entry name" value="RNA-DIRECTED DNA POLYMERASE, EUKARYOTA, REVERSE TRANSCRIPTASE ZINC-BINDING DOMAIN PROTEIN-RELATED"/>
    <property type="match status" value="1"/>
</dbReference>
<protein>
    <submittedName>
        <fullName evidence="2">Transposon TX1 uncharacterized 149 kDa protein</fullName>
    </submittedName>
</protein>
<dbReference type="InterPro" id="IPR052343">
    <property type="entry name" value="Retrotransposon-Effector_Assoc"/>
</dbReference>
<evidence type="ECO:0000259" key="1">
    <source>
        <dbReference type="PROSITE" id="PS50878"/>
    </source>
</evidence>
<name>A0A438JUG0_VITVI</name>
<dbReference type="PROSITE" id="PS50878">
    <property type="entry name" value="RT_POL"/>
    <property type="match status" value="1"/>
</dbReference>
<dbReference type="SUPFAM" id="SSF56219">
    <property type="entry name" value="DNase I-like"/>
    <property type="match status" value="1"/>
</dbReference>
<organism evidence="2 3">
    <name type="scientific">Vitis vinifera</name>
    <name type="common">Grape</name>
    <dbReference type="NCBI Taxonomy" id="29760"/>
    <lineage>
        <taxon>Eukaryota</taxon>
        <taxon>Viridiplantae</taxon>
        <taxon>Streptophyta</taxon>
        <taxon>Embryophyta</taxon>
        <taxon>Tracheophyta</taxon>
        <taxon>Spermatophyta</taxon>
        <taxon>Magnoliopsida</taxon>
        <taxon>eudicotyledons</taxon>
        <taxon>Gunneridae</taxon>
        <taxon>Pentapetalae</taxon>
        <taxon>rosids</taxon>
        <taxon>Vitales</taxon>
        <taxon>Vitaceae</taxon>
        <taxon>Viteae</taxon>
        <taxon>Vitis</taxon>
    </lineage>
</organism>
<dbReference type="EMBL" id="QGNW01000027">
    <property type="protein sequence ID" value="RVX12604.1"/>
    <property type="molecule type" value="Genomic_DNA"/>
</dbReference>
<proteinExistence type="predicted"/>
<feature type="domain" description="Reverse transcriptase" evidence="1">
    <location>
        <begin position="377"/>
        <end position="631"/>
    </location>
</feature>
<evidence type="ECO:0000313" key="2">
    <source>
        <dbReference type="EMBL" id="RVX12604.1"/>
    </source>
</evidence>
<gene>
    <name evidence="2" type="primary">YTX2_779</name>
    <name evidence="2" type="ORF">CK203_011627</name>
</gene>
<dbReference type="InterPro" id="IPR000477">
    <property type="entry name" value="RT_dom"/>
</dbReference>
<dbReference type="Gene3D" id="3.60.10.10">
    <property type="entry name" value="Endonuclease/exonuclease/phosphatase"/>
    <property type="match status" value="1"/>
</dbReference>
<dbReference type="CDD" id="cd01650">
    <property type="entry name" value="RT_nLTR_like"/>
    <property type="match status" value="1"/>
</dbReference>
<accession>A0A438JUG0</accession>
<evidence type="ECO:0000313" key="3">
    <source>
        <dbReference type="Proteomes" id="UP000288805"/>
    </source>
</evidence>
<dbReference type="InterPro" id="IPR036691">
    <property type="entry name" value="Endo/exonu/phosph_ase_sf"/>
</dbReference>
<dbReference type="AlphaFoldDB" id="A0A438JUG0"/>